<evidence type="ECO:0000256" key="7">
    <source>
        <dbReference type="ARBA" id="ARBA00030554"/>
    </source>
</evidence>
<dbReference type="GO" id="GO:0008033">
    <property type="term" value="P:tRNA processing"/>
    <property type="evidence" value="ECO:0007669"/>
    <property type="project" value="UniProtKB-KW"/>
</dbReference>
<dbReference type="PANTHER" id="PTHR48418">
    <property type="entry name" value="TRNA WYBUTOSINE-SYNTHESIZING PROTEIN 3"/>
    <property type="match status" value="1"/>
</dbReference>
<evidence type="ECO:0000256" key="3">
    <source>
        <dbReference type="ARBA" id="ARBA00022603"/>
    </source>
</evidence>
<evidence type="ECO:0000256" key="6">
    <source>
        <dbReference type="ARBA" id="ARBA00022694"/>
    </source>
</evidence>
<evidence type="ECO:0000313" key="11">
    <source>
        <dbReference type="EMBL" id="CRK35206.1"/>
    </source>
</evidence>
<comment type="catalytic activity">
    <reaction evidence="8">
        <text>4-demethyl-7-[(3S)-3-amino-3-carboxypropyl]wyosine(37) in tRNA(Phe) + S-adenosyl-L-methionine = 7-[(3S)-3-amino-3-carboxypropyl]wyosine(37) in tRNA(Phe) + S-adenosyl-L-homocysteine + H(+)</text>
        <dbReference type="Rhea" id="RHEA:36635"/>
        <dbReference type="Rhea" id="RHEA-COMP:10378"/>
        <dbReference type="Rhea" id="RHEA-COMP:10379"/>
        <dbReference type="ChEBI" id="CHEBI:15378"/>
        <dbReference type="ChEBI" id="CHEBI:57856"/>
        <dbReference type="ChEBI" id="CHEBI:59789"/>
        <dbReference type="ChEBI" id="CHEBI:73543"/>
        <dbReference type="ChEBI" id="CHEBI:73550"/>
        <dbReference type="EC" id="2.1.1.282"/>
    </reaction>
</comment>
<dbReference type="GO" id="GO:0032259">
    <property type="term" value="P:methylation"/>
    <property type="evidence" value="ECO:0007669"/>
    <property type="project" value="UniProtKB-KW"/>
</dbReference>
<dbReference type="Pfam" id="PF02676">
    <property type="entry name" value="TYW3"/>
    <property type="match status" value="1"/>
</dbReference>
<reference evidence="11 12" key="1">
    <citation type="submission" date="2015-05" db="EMBL/GenBank/DDBJ databases">
        <authorList>
            <person name="Wang D.B."/>
            <person name="Wang M."/>
        </authorList>
    </citation>
    <scope>NUCLEOTIDE SEQUENCE [LARGE SCALE GENOMIC DNA]</scope>
    <source>
        <strain evidence="11">VL1</strain>
    </source>
</reference>
<dbReference type="AlphaFoldDB" id="A0A0G4MLS8"/>
<dbReference type="EC" id="2.1.1.282" evidence="2"/>
<dbReference type="SUPFAM" id="SSF111278">
    <property type="entry name" value="SSo0622-like"/>
    <property type="match status" value="1"/>
</dbReference>
<keyword evidence="4" id="KW-0808">Transferase</keyword>
<evidence type="ECO:0000256" key="5">
    <source>
        <dbReference type="ARBA" id="ARBA00022691"/>
    </source>
</evidence>
<evidence type="ECO:0000256" key="2">
    <source>
        <dbReference type="ARBA" id="ARBA00012750"/>
    </source>
</evidence>
<feature type="compositionally biased region" description="Basic and acidic residues" evidence="9">
    <location>
        <begin position="348"/>
        <end position="364"/>
    </location>
</feature>
<gene>
    <name evidence="11" type="ORF">BN1708_016413</name>
</gene>
<protein>
    <recommendedName>
        <fullName evidence="2">tRNA(Phe) 7-[(3-amino-3-carboxypropyl)-4-demethylwyosine(37)-N(4)]-methyltransferase</fullName>
        <ecNumber evidence="2">2.1.1.282</ecNumber>
    </recommendedName>
    <alternativeName>
        <fullName evidence="7">tRNA(Phe) 7-((3-amino-3-carboxypropyl)-4-demethylwyosine(37)-N(4))-methyltransferase</fullName>
    </alternativeName>
</protein>
<dbReference type="Proteomes" id="UP000044602">
    <property type="component" value="Unassembled WGS sequence"/>
</dbReference>
<keyword evidence="12" id="KW-1185">Reference proteome</keyword>
<sequence length="400" mass="43093">MTALRAIYPPGVGKHTGVFFFVLSCRYPSMGSKSGSIGCRLDGTAHHNPRYLNQSIMKRSACAYYDKLSSVLVYSTMSSELSAPPASFVARKDKILQQLNVPVSDYTDLSPKGSVDANIRDLIDELNEFDGLVTTSSCGGRVSVFLEGRRDIAASSSGDAVDDRQTQAGVGGKGGGGTWLFVSHDRVDMKTVEDEDAAVRVMGLDVTGGSPVGVSSKRLIHFKFEPMILHVLTASTAHAQLLLKCAFQSGFRESGALNITTANDSPITPMVAVRTMGLSFESLIGVESEAGRREAIVSTSYLKTLLDIGNDRFVENDKRIARFRSALRDAVRGRPAKVGENGVDWEDPAARKERKRAEGLRRQAEMATAGRVGSVAGKHNESASDQDNDLHGDNALKGLF</sequence>
<evidence type="ECO:0000256" key="8">
    <source>
        <dbReference type="ARBA" id="ARBA00049202"/>
    </source>
</evidence>
<feature type="region of interest" description="Disordered" evidence="9">
    <location>
        <begin position="337"/>
        <end position="394"/>
    </location>
</feature>
<dbReference type="GO" id="GO:0008168">
    <property type="term" value="F:methyltransferase activity"/>
    <property type="evidence" value="ECO:0007669"/>
    <property type="project" value="UniProtKB-KW"/>
</dbReference>
<keyword evidence="5" id="KW-0949">S-adenosyl-L-methionine</keyword>
<dbReference type="STRING" id="100787.A0A0G4MLS8"/>
<proteinExistence type="inferred from homology"/>
<evidence type="ECO:0000256" key="1">
    <source>
        <dbReference type="ARBA" id="ARBA00008569"/>
    </source>
</evidence>
<feature type="domain" description="tRNA wybutosine-synthesizing protein" evidence="10">
    <location>
        <begin position="91"/>
        <end position="328"/>
    </location>
</feature>
<evidence type="ECO:0000313" key="12">
    <source>
        <dbReference type="Proteomes" id="UP000044602"/>
    </source>
</evidence>
<organism evidence="11 12">
    <name type="scientific">Verticillium longisporum</name>
    <name type="common">Verticillium dahliae var. longisporum</name>
    <dbReference type="NCBI Taxonomy" id="100787"/>
    <lineage>
        <taxon>Eukaryota</taxon>
        <taxon>Fungi</taxon>
        <taxon>Dikarya</taxon>
        <taxon>Ascomycota</taxon>
        <taxon>Pezizomycotina</taxon>
        <taxon>Sordariomycetes</taxon>
        <taxon>Hypocreomycetidae</taxon>
        <taxon>Glomerellales</taxon>
        <taxon>Plectosphaerellaceae</taxon>
        <taxon>Verticillium</taxon>
    </lineage>
</organism>
<evidence type="ECO:0000256" key="4">
    <source>
        <dbReference type="ARBA" id="ARBA00022679"/>
    </source>
</evidence>
<evidence type="ECO:0000256" key="9">
    <source>
        <dbReference type="SAM" id="MobiDB-lite"/>
    </source>
</evidence>
<dbReference type="InterPro" id="IPR036602">
    <property type="entry name" value="tRNA_yW-synthesising-like_sf"/>
</dbReference>
<name>A0A0G4MLS8_VERLO</name>
<dbReference type="EMBL" id="CVQH01023450">
    <property type="protein sequence ID" value="CRK35206.1"/>
    <property type="molecule type" value="Genomic_DNA"/>
</dbReference>
<dbReference type="Gene3D" id="3.30.1960.10">
    <property type="entry name" value="tRNA wybutosine-synthesizing-like"/>
    <property type="match status" value="1"/>
</dbReference>
<keyword evidence="6" id="KW-0819">tRNA processing</keyword>
<dbReference type="PROSITE" id="PS51257">
    <property type="entry name" value="PROKAR_LIPOPROTEIN"/>
    <property type="match status" value="1"/>
</dbReference>
<feature type="compositionally biased region" description="Basic and acidic residues" evidence="9">
    <location>
        <begin position="378"/>
        <end position="394"/>
    </location>
</feature>
<accession>A0A0G4MLS8</accession>
<keyword evidence="3" id="KW-0489">Methyltransferase</keyword>
<evidence type="ECO:0000259" key="10">
    <source>
        <dbReference type="Pfam" id="PF02676"/>
    </source>
</evidence>
<dbReference type="PANTHER" id="PTHR48418:SF1">
    <property type="entry name" value="TRNA WYBUTOSINE-SYNTHESIZING PROTEIN 3"/>
    <property type="match status" value="1"/>
</dbReference>
<comment type="similarity">
    <text evidence="1">Belongs to the TYW3 family.</text>
</comment>
<dbReference type="InterPro" id="IPR003827">
    <property type="entry name" value="tRNA_yW-synthesising"/>
</dbReference>